<sequence>MDLLIAEELLLLAHTPKGKPLVNLELLDWTLSAGVLADLMLLGRIE</sequence>
<name>A0ABX1BMH6_9ACTN</name>
<evidence type="ECO:0000256" key="3">
    <source>
        <dbReference type="ARBA" id="ARBA00023121"/>
    </source>
</evidence>
<dbReference type="RefSeq" id="WP_168021546.1">
    <property type="nucleotide sequence ID" value="NZ_JAATEP010000084.1"/>
</dbReference>
<keyword evidence="6" id="KW-1185">Reference proteome</keyword>
<gene>
    <name evidence="5" type="ORF">HCN51_53795</name>
</gene>
<dbReference type="InterPro" id="IPR038261">
    <property type="entry name" value="GPP34-like_sf"/>
</dbReference>
<dbReference type="Gene3D" id="1.10.3630.10">
    <property type="entry name" value="yeast vps74-n-term truncation variant domain like"/>
    <property type="match status" value="1"/>
</dbReference>
<accession>A0ABX1BMH6</accession>
<dbReference type="InterPro" id="IPR008628">
    <property type="entry name" value="GPP34-like"/>
</dbReference>
<keyword evidence="2" id="KW-0333">Golgi apparatus</keyword>
<evidence type="ECO:0000256" key="2">
    <source>
        <dbReference type="ARBA" id="ARBA00023034"/>
    </source>
</evidence>
<dbReference type="Proteomes" id="UP000696294">
    <property type="component" value="Unassembled WGS sequence"/>
</dbReference>
<evidence type="ECO:0000256" key="4">
    <source>
        <dbReference type="ARBA" id="ARBA00023136"/>
    </source>
</evidence>
<organism evidence="5 6">
    <name type="scientific">Nonomuraea composti</name>
    <dbReference type="NCBI Taxonomy" id="2720023"/>
    <lineage>
        <taxon>Bacteria</taxon>
        <taxon>Bacillati</taxon>
        <taxon>Actinomycetota</taxon>
        <taxon>Actinomycetes</taxon>
        <taxon>Streptosporangiales</taxon>
        <taxon>Streptosporangiaceae</taxon>
        <taxon>Nonomuraea</taxon>
    </lineage>
</organism>
<evidence type="ECO:0000313" key="5">
    <source>
        <dbReference type="EMBL" id="NJP98207.1"/>
    </source>
</evidence>
<comment type="caution">
    <text evidence="5">The sequence shown here is derived from an EMBL/GenBank/DDBJ whole genome shotgun (WGS) entry which is preliminary data.</text>
</comment>
<keyword evidence="4" id="KW-0472">Membrane</keyword>
<dbReference type="EMBL" id="JAATEP010000084">
    <property type="protein sequence ID" value="NJP98207.1"/>
    <property type="molecule type" value="Genomic_DNA"/>
</dbReference>
<evidence type="ECO:0000256" key="1">
    <source>
        <dbReference type="ARBA" id="ARBA00004255"/>
    </source>
</evidence>
<keyword evidence="3" id="KW-0446">Lipid-binding</keyword>
<protein>
    <submittedName>
        <fullName evidence="5">Uncharacterized protein</fullName>
    </submittedName>
</protein>
<comment type="subcellular location">
    <subcellularLocation>
        <location evidence="1">Golgi apparatus membrane</location>
        <topology evidence="1">Peripheral membrane protein</topology>
        <orientation evidence="1">Cytoplasmic side</orientation>
    </subcellularLocation>
</comment>
<dbReference type="Pfam" id="PF05719">
    <property type="entry name" value="GPP34"/>
    <property type="match status" value="1"/>
</dbReference>
<proteinExistence type="predicted"/>
<evidence type="ECO:0000313" key="6">
    <source>
        <dbReference type="Proteomes" id="UP000696294"/>
    </source>
</evidence>
<reference evidence="5 6" key="1">
    <citation type="submission" date="2020-03" db="EMBL/GenBank/DDBJ databases">
        <title>WGS of actinomycetes isolated from Thailand.</title>
        <authorList>
            <person name="Thawai C."/>
        </authorList>
    </citation>
    <scope>NUCLEOTIDE SEQUENCE [LARGE SCALE GENOMIC DNA]</scope>
    <source>
        <strain evidence="5 6">FMUSA5-5</strain>
    </source>
</reference>